<name>A0ABX1WP78_9FLAO</name>
<accession>A0ABX1WP78</accession>
<comment type="caution">
    <text evidence="1">The sequence shown here is derived from an EMBL/GenBank/DDBJ whole genome shotgun (WGS) entry which is preliminary data.</text>
</comment>
<proteinExistence type="predicted"/>
<protein>
    <submittedName>
        <fullName evidence="1">Helix-turn-helix domain-containing protein</fullName>
    </submittedName>
</protein>
<dbReference type="RefSeq" id="WP_171623697.1">
    <property type="nucleotide sequence ID" value="NZ_CP053698.1"/>
</dbReference>
<gene>
    <name evidence="1" type="ORF">HMH06_11285</name>
</gene>
<dbReference type="Proteomes" id="UP000580344">
    <property type="component" value="Unassembled WGS sequence"/>
</dbReference>
<dbReference type="EMBL" id="JABFOQ010000031">
    <property type="protein sequence ID" value="NOJ76407.1"/>
    <property type="molecule type" value="Genomic_DNA"/>
</dbReference>
<evidence type="ECO:0000313" key="1">
    <source>
        <dbReference type="EMBL" id="NOJ76407.1"/>
    </source>
</evidence>
<organism evidence="1 2">
    <name type="scientific">Empedobacter stercoris</name>
    <dbReference type="NCBI Taxonomy" id="1628248"/>
    <lineage>
        <taxon>Bacteria</taxon>
        <taxon>Pseudomonadati</taxon>
        <taxon>Bacteroidota</taxon>
        <taxon>Flavobacteriia</taxon>
        <taxon>Flavobacteriales</taxon>
        <taxon>Weeksellaceae</taxon>
        <taxon>Empedobacter</taxon>
    </lineage>
</organism>
<sequence>MNEVDYKKIYKDIIMDKCPQKYLLLEEILNKDKLIAIDIVRLNKIIFEQNDTKNDEFNQKLKSYTIQDVNYILNYQKRNKMTNTQLAKYFKMSRNTISKWKKPLVNNNSF</sequence>
<dbReference type="Gene3D" id="1.10.10.60">
    <property type="entry name" value="Homeodomain-like"/>
    <property type="match status" value="1"/>
</dbReference>
<evidence type="ECO:0000313" key="2">
    <source>
        <dbReference type="Proteomes" id="UP000580344"/>
    </source>
</evidence>
<reference evidence="1 2" key="1">
    <citation type="submission" date="2020-05" db="EMBL/GenBank/DDBJ databases">
        <title>Tigecycline resistant gene in Empedobacter stercoris.</title>
        <authorList>
            <person name="Chen Y."/>
            <person name="Cheng Y."/>
            <person name="Zhou K."/>
        </authorList>
    </citation>
    <scope>NUCLEOTIDE SEQUENCE [LARGE SCALE GENOMIC DNA]</scope>
    <source>
        <strain evidence="1 2">ES202</strain>
    </source>
</reference>
<keyword evidence="2" id="KW-1185">Reference proteome</keyword>